<dbReference type="OMA" id="GPFNTYH"/>
<dbReference type="eggNOG" id="ENOG502T46Y">
    <property type="taxonomic scope" value="Eukaryota"/>
</dbReference>
<evidence type="ECO:0000256" key="10">
    <source>
        <dbReference type="SAM" id="SignalP"/>
    </source>
</evidence>
<dbReference type="PANTHER" id="PTHR47466:SF1">
    <property type="entry name" value="METALLOPROTEASE MEP1 (AFU_ORTHOLOGUE AFUA_1G07730)-RELATED"/>
    <property type="match status" value="1"/>
</dbReference>
<dbReference type="InterPro" id="IPR024079">
    <property type="entry name" value="MetalloPept_cat_dom_sf"/>
</dbReference>
<keyword evidence="7" id="KW-0862">Zinc</keyword>
<organism evidence="12 13">
    <name type="scientific">Colletotrichum sublineola</name>
    <name type="common">Sorghum anthracnose fungus</name>
    <dbReference type="NCBI Taxonomy" id="1173701"/>
    <lineage>
        <taxon>Eukaryota</taxon>
        <taxon>Fungi</taxon>
        <taxon>Dikarya</taxon>
        <taxon>Ascomycota</taxon>
        <taxon>Pezizomycotina</taxon>
        <taxon>Sordariomycetes</taxon>
        <taxon>Hypocreomycetidae</taxon>
        <taxon>Glomerellales</taxon>
        <taxon>Glomerellaceae</taxon>
        <taxon>Colletotrichum</taxon>
        <taxon>Colletotrichum graminicola species complex</taxon>
    </lineage>
</organism>
<sequence>MFHRAWALLALMASVSLALPSRGHFDEAPHGQPHQGWCSFGNYGAVNSSEDLEALERATLEFSVDYKATINIPVNVFILGDLEAQSMLNKSSPVVRLRDNLAYGYSNLGYSFGPFNTYHVYDREFAEFSFSAFISKVLLKMTWSLRVGGAETLNIYMVPNMTPGLLGFALFPHILMEDTRNALALDGVLFSHFAMTHYLSEKAMIHEVGHWLGLQHPFQGGCLVPDGDGVPDTPQAEFDGDQDCVAEKDSCTGLPGIDLVRNYMMYSSCTKNLTFTAGQM</sequence>
<evidence type="ECO:0000256" key="4">
    <source>
        <dbReference type="ARBA" id="ARBA00022723"/>
    </source>
</evidence>
<accession>A0A066X896</accession>
<keyword evidence="6" id="KW-0378">Hydrolase</keyword>
<feature type="chain" id="PRO_5001629930" evidence="10">
    <location>
        <begin position="19"/>
        <end position="280"/>
    </location>
</feature>
<dbReference type="GO" id="GO:0006508">
    <property type="term" value="P:proteolysis"/>
    <property type="evidence" value="ECO:0007669"/>
    <property type="project" value="UniProtKB-KW"/>
</dbReference>
<dbReference type="Pfam" id="PF05572">
    <property type="entry name" value="Peptidase_M43"/>
    <property type="match status" value="1"/>
</dbReference>
<dbReference type="EMBL" id="JMSE01001367">
    <property type="protein sequence ID" value="KDN61971.1"/>
    <property type="molecule type" value="Genomic_DNA"/>
</dbReference>
<feature type="signal peptide" evidence="10">
    <location>
        <begin position="1"/>
        <end position="18"/>
    </location>
</feature>
<evidence type="ECO:0000256" key="1">
    <source>
        <dbReference type="ARBA" id="ARBA00003174"/>
    </source>
</evidence>
<evidence type="ECO:0000256" key="2">
    <source>
        <dbReference type="ARBA" id="ARBA00008721"/>
    </source>
</evidence>
<evidence type="ECO:0000256" key="6">
    <source>
        <dbReference type="ARBA" id="ARBA00022801"/>
    </source>
</evidence>
<keyword evidence="3 12" id="KW-0645">Protease</keyword>
<dbReference type="PANTHER" id="PTHR47466">
    <property type="match status" value="1"/>
</dbReference>
<reference evidence="13" key="1">
    <citation type="journal article" date="2014" name="Genome Announc.">
        <title>Draft genome sequence of Colletotrichum sublineola, a destructive pathogen of cultivated sorghum.</title>
        <authorList>
            <person name="Baroncelli R."/>
            <person name="Sanz-Martin J.M."/>
            <person name="Rech G.E."/>
            <person name="Sukno S.A."/>
            <person name="Thon M.R."/>
        </authorList>
    </citation>
    <scope>NUCLEOTIDE SEQUENCE [LARGE SCALE GENOMIC DNA]</scope>
    <source>
        <strain evidence="13">TX430BB</strain>
    </source>
</reference>
<keyword evidence="8 12" id="KW-0482">Metalloprotease</keyword>
<dbReference type="GO" id="GO:0008237">
    <property type="term" value="F:metallopeptidase activity"/>
    <property type="evidence" value="ECO:0007669"/>
    <property type="project" value="UniProtKB-KW"/>
</dbReference>
<keyword evidence="5 10" id="KW-0732">Signal</keyword>
<dbReference type="AlphaFoldDB" id="A0A066X896"/>
<feature type="domain" description="Peptidase M43 pregnancy-associated plasma-A" evidence="11">
    <location>
        <begin position="153"/>
        <end position="279"/>
    </location>
</feature>
<dbReference type="HOGENOM" id="CLU_048726_1_0_1"/>
<dbReference type="InterPro" id="IPR008754">
    <property type="entry name" value="Peptidase_M43"/>
</dbReference>
<evidence type="ECO:0000313" key="13">
    <source>
        <dbReference type="Proteomes" id="UP000027238"/>
    </source>
</evidence>
<evidence type="ECO:0000256" key="3">
    <source>
        <dbReference type="ARBA" id="ARBA00022670"/>
    </source>
</evidence>
<dbReference type="Proteomes" id="UP000027238">
    <property type="component" value="Unassembled WGS sequence"/>
</dbReference>
<gene>
    <name evidence="12" type="ORF">CSUB01_05036</name>
</gene>
<dbReference type="Gene3D" id="3.40.390.10">
    <property type="entry name" value="Collagenase (Catalytic Domain)"/>
    <property type="match status" value="1"/>
</dbReference>
<keyword evidence="13" id="KW-1185">Reference proteome</keyword>
<dbReference type="GO" id="GO:0046872">
    <property type="term" value="F:metal ion binding"/>
    <property type="evidence" value="ECO:0007669"/>
    <property type="project" value="UniProtKB-KW"/>
</dbReference>
<comment type="function">
    <text evidence="1">Secreted metalloproteinase that allows assimilation of proteinaceous substrates.</text>
</comment>
<evidence type="ECO:0000259" key="11">
    <source>
        <dbReference type="Pfam" id="PF05572"/>
    </source>
</evidence>
<dbReference type="SUPFAM" id="SSF55486">
    <property type="entry name" value="Metalloproteases ('zincins'), catalytic domain"/>
    <property type="match status" value="1"/>
</dbReference>
<evidence type="ECO:0000256" key="5">
    <source>
        <dbReference type="ARBA" id="ARBA00022729"/>
    </source>
</evidence>
<comment type="similarity">
    <text evidence="2">Belongs to the peptidase M43B family.</text>
</comment>
<protein>
    <submittedName>
        <fullName evidence="12">Putative metalloprotease MEP1</fullName>
    </submittedName>
</protein>
<evidence type="ECO:0000313" key="12">
    <source>
        <dbReference type="EMBL" id="KDN61971.1"/>
    </source>
</evidence>
<dbReference type="OrthoDB" id="536211at2759"/>
<evidence type="ECO:0000256" key="7">
    <source>
        <dbReference type="ARBA" id="ARBA00022833"/>
    </source>
</evidence>
<keyword evidence="4" id="KW-0479">Metal-binding</keyword>
<evidence type="ECO:0000256" key="9">
    <source>
        <dbReference type="ARBA" id="ARBA00023157"/>
    </source>
</evidence>
<name>A0A066X896_COLSU</name>
<evidence type="ECO:0000256" key="8">
    <source>
        <dbReference type="ARBA" id="ARBA00023049"/>
    </source>
</evidence>
<dbReference type="STRING" id="1173701.A0A066X896"/>
<proteinExistence type="inferred from homology"/>
<keyword evidence="9" id="KW-1015">Disulfide bond</keyword>
<comment type="caution">
    <text evidence="12">The sequence shown here is derived from an EMBL/GenBank/DDBJ whole genome shotgun (WGS) entry which is preliminary data.</text>
</comment>